<name>A0AAD7BME9_9AGAR</name>
<gene>
    <name evidence="1" type="ORF">FB45DRAFT_87187</name>
</gene>
<evidence type="ECO:0000313" key="1">
    <source>
        <dbReference type="EMBL" id="KAJ7624814.1"/>
    </source>
</evidence>
<comment type="caution">
    <text evidence="1">The sequence shown here is derived from an EMBL/GenBank/DDBJ whole genome shotgun (WGS) entry which is preliminary data.</text>
</comment>
<protein>
    <submittedName>
        <fullName evidence="1">Uncharacterized protein</fullName>
    </submittedName>
</protein>
<dbReference type="Proteomes" id="UP001221142">
    <property type="component" value="Unassembled WGS sequence"/>
</dbReference>
<dbReference type="CDD" id="cd21037">
    <property type="entry name" value="MLKL_NTD"/>
    <property type="match status" value="1"/>
</dbReference>
<proteinExistence type="predicted"/>
<reference evidence="1" key="1">
    <citation type="submission" date="2023-03" db="EMBL/GenBank/DDBJ databases">
        <title>Massive genome expansion in bonnet fungi (Mycena s.s.) driven by repeated elements and novel gene families across ecological guilds.</title>
        <authorList>
            <consortium name="Lawrence Berkeley National Laboratory"/>
            <person name="Harder C.B."/>
            <person name="Miyauchi S."/>
            <person name="Viragh M."/>
            <person name="Kuo A."/>
            <person name="Thoen E."/>
            <person name="Andreopoulos B."/>
            <person name="Lu D."/>
            <person name="Skrede I."/>
            <person name="Drula E."/>
            <person name="Henrissat B."/>
            <person name="Morin E."/>
            <person name="Kohler A."/>
            <person name="Barry K."/>
            <person name="LaButti K."/>
            <person name="Morin E."/>
            <person name="Salamov A."/>
            <person name="Lipzen A."/>
            <person name="Mereny Z."/>
            <person name="Hegedus B."/>
            <person name="Baldrian P."/>
            <person name="Stursova M."/>
            <person name="Weitz H."/>
            <person name="Taylor A."/>
            <person name="Grigoriev I.V."/>
            <person name="Nagy L.G."/>
            <person name="Martin F."/>
            <person name="Kauserud H."/>
        </authorList>
    </citation>
    <scope>NUCLEOTIDE SEQUENCE</scope>
    <source>
        <strain evidence="1">9284</strain>
    </source>
</reference>
<dbReference type="EMBL" id="JARKIF010000013">
    <property type="protein sequence ID" value="KAJ7624814.1"/>
    <property type="molecule type" value="Genomic_DNA"/>
</dbReference>
<keyword evidence="2" id="KW-1185">Reference proteome</keyword>
<organism evidence="1 2">
    <name type="scientific">Roridomyces roridus</name>
    <dbReference type="NCBI Taxonomy" id="1738132"/>
    <lineage>
        <taxon>Eukaryota</taxon>
        <taxon>Fungi</taxon>
        <taxon>Dikarya</taxon>
        <taxon>Basidiomycota</taxon>
        <taxon>Agaricomycotina</taxon>
        <taxon>Agaricomycetes</taxon>
        <taxon>Agaricomycetidae</taxon>
        <taxon>Agaricales</taxon>
        <taxon>Marasmiineae</taxon>
        <taxon>Mycenaceae</taxon>
        <taxon>Roridomyces</taxon>
    </lineage>
</organism>
<sequence length="420" mass="47449">MYRIPKVSRRLVRNISDSGPDDWISPLIVVSRGLVSVGSCAPFPYVGTALSAGLALLELIQTVGRTADELKYLAESVVAIMKLLHDEMECHNHSRRTDGYRFERVCVEFHAHLNQLLNDIQAMSADWSSSRLRKYLKVNCVREEVAQFTRRVTDLRANATLMAATGTRMDLADVASAIEDVRTNVSHIQREMKIMRSTTPQPVTTLQQEFVRYEEDYHALKLGDIELDFDTARTSDFDLPGDNEGTKLGWTDYKGRVKGSPRTIRVYRGSDPLQSWKSFLSVLAECSPSPNLPQLFGFCSSPKLPALVFHGEFQTLDEYGTSLQSPHAIVKWEQKLVEQVMELHRYRLFQSEWVVLYARRFALVNAQNGKLVMMHVEEGMNSDFPCLTPGVGVRCFFSAIRSGMLIDHPPRRTSHSSSGS</sequence>
<evidence type="ECO:0000313" key="2">
    <source>
        <dbReference type="Proteomes" id="UP001221142"/>
    </source>
</evidence>
<dbReference type="InterPro" id="IPR059179">
    <property type="entry name" value="MLKL-like_MCAfunc"/>
</dbReference>
<dbReference type="AlphaFoldDB" id="A0AAD7BME9"/>
<accession>A0AAD7BME9</accession>